<dbReference type="Proteomes" id="UP000015103">
    <property type="component" value="Unassembled WGS sequence"/>
</dbReference>
<feature type="compositionally biased region" description="Polar residues" evidence="1">
    <location>
        <begin position="149"/>
        <end position="167"/>
    </location>
</feature>
<accession>T1HSW5</accession>
<keyword evidence="4" id="KW-1185">Reference proteome</keyword>
<feature type="compositionally biased region" description="Low complexity" evidence="1">
    <location>
        <begin position="1"/>
        <end position="14"/>
    </location>
</feature>
<feature type="compositionally biased region" description="Basic and acidic residues" evidence="1">
    <location>
        <begin position="96"/>
        <end position="119"/>
    </location>
</feature>
<dbReference type="InterPro" id="IPR031961">
    <property type="entry name" value="DUF4780"/>
</dbReference>
<feature type="region of interest" description="Disordered" evidence="1">
    <location>
        <begin position="78"/>
        <end position="179"/>
    </location>
</feature>
<protein>
    <submittedName>
        <fullName evidence="3">DUF4780 domain-containing protein</fullName>
    </submittedName>
</protein>
<name>T1HSW5_RHOPR</name>
<feature type="domain" description="DUF4780" evidence="2">
    <location>
        <begin position="198"/>
        <end position="292"/>
    </location>
</feature>
<feature type="region of interest" description="Disordered" evidence="1">
    <location>
        <begin position="1"/>
        <end position="30"/>
    </location>
</feature>
<dbReference type="AlphaFoldDB" id="T1HSW5"/>
<evidence type="ECO:0000313" key="4">
    <source>
        <dbReference type="Proteomes" id="UP000015103"/>
    </source>
</evidence>
<evidence type="ECO:0000259" key="2">
    <source>
        <dbReference type="Pfam" id="PF16012"/>
    </source>
</evidence>
<dbReference type="InParanoid" id="T1HSW5"/>
<dbReference type="HOGENOM" id="CLU_059245_0_0_1"/>
<sequence length="296" mass="32296">MNKNKIIQNKNSKSPASGVPRATEEGTPAGFVLMGGIEPDLKMDVAEAQQSVSGGSCNADPLETKALASVSQKLKGLHLTSRKQSGAQRKKLAKLKAAEAGREWLPKKDWRERRREQKSSSDVYQSEEQGEAPVATNGAGKEKEVGVANTLSPKTGQTPKRPSSEVSTAYEKATAQGSKRVKFPKEEPICSFRDSLSAHKMAIVLGSYPNDLLAMEQADLLQQKLVEQICRDKLIDGIRPQFRSCFLSRGALIVICENEGTRLWLEKVVPELRVGKGATLKVGAAKDILKTETRLQ</sequence>
<dbReference type="EnsemblMetazoa" id="RPRC007135-RA">
    <property type="protein sequence ID" value="RPRC007135-PA"/>
    <property type="gene ID" value="RPRC007135"/>
</dbReference>
<evidence type="ECO:0000313" key="3">
    <source>
        <dbReference type="EnsemblMetazoa" id="RPRC007135-PA"/>
    </source>
</evidence>
<organism evidence="3 4">
    <name type="scientific">Rhodnius prolixus</name>
    <name type="common">Triatomid bug</name>
    <dbReference type="NCBI Taxonomy" id="13249"/>
    <lineage>
        <taxon>Eukaryota</taxon>
        <taxon>Metazoa</taxon>
        <taxon>Ecdysozoa</taxon>
        <taxon>Arthropoda</taxon>
        <taxon>Hexapoda</taxon>
        <taxon>Insecta</taxon>
        <taxon>Pterygota</taxon>
        <taxon>Neoptera</taxon>
        <taxon>Paraneoptera</taxon>
        <taxon>Hemiptera</taxon>
        <taxon>Heteroptera</taxon>
        <taxon>Panheteroptera</taxon>
        <taxon>Cimicomorpha</taxon>
        <taxon>Reduviidae</taxon>
        <taxon>Triatominae</taxon>
        <taxon>Rhodnius</taxon>
    </lineage>
</organism>
<dbReference type="Pfam" id="PF16012">
    <property type="entry name" value="DUF4780"/>
    <property type="match status" value="1"/>
</dbReference>
<reference evidence="3" key="1">
    <citation type="submission" date="2015-05" db="UniProtKB">
        <authorList>
            <consortium name="EnsemblMetazoa"/>
        </authorList>
    </citation>
    <scope>IDENTIFICATION</scope>
</reference>
<dbReference type="eggNOG" id="ENOG502T1B4">
    <property type="taxonomic scope" value="Eukaryota"/>
</dbReference>
<evidence type="ECO:0000256" key="1">
    <source>
        <dbReference type="SAM" id="MobiDB-lite"/>
    </source>
</evidence>
<proteinExistence type="predicted"/>
<dbReference type="EMBL" id="ACPB03016662">
    <property type="status" value="NOT_ANNOTATED_CDS"/>
    <property type="molecule type" value="Genomic_DNA"/>
</dbReference>
<dbReference type="VEuPathDB" id="VectorBase:RPRC007135"/>